<reference evidence="2 3" key="1">
    <citation type="journal article" date="2014" name="Genome Biol. Evol.">
        <title>The secreted proteins of Achlya hypogyna and Thraustotheca clavata identify the ancestral oomycete secretome and reveal gene acquisitions by horizontal gene transfer.</title>
        <authorList>
            <person name="Misner I."/>
            <person name="Blouin N."/>
            <person name="Leonard G."/>
            <person name="Richards T.A."/>
            <person name="Lane C.E."/>
        </authorList>
    </citation>
    <scope>NUCLEOTIDE SEQUENCE [LARGE SCALE GENOMIC DNA]</scope>
    <source>
        <strain evidence="2 3">ATCC 48635</strain>
    </source>
</reference>
<keyword evidence="3" id="KW-1185">Reference proteome</keyword>
<accession>A0A1V9Z8T2</accession>
<dbReference type="InterPro" id="IPR017920">
    <property type="entry name" value="COMM"/>
</dbReference>
<dbReference type="PROSITE" id="PS51269">
    <property type="entry name" value="COMM"/>
    <property type="match status" value="1"/>
</dbReference>
<name>A0A1V9Z8T2_ACHHY</name>
<dbReference type="PANTHER" id="PTHR12333:SF0">
    <property type="entry name" value="COMM DOMAIN-CONTAINING PROTEIN 10"/>
    <property type="match status" value="1"/>
</dbReference>
<evidence type="ECO:0000313" key="3">
    <source>
        <dbReference type="Proteomes" id="UP000243579"/>
    </source>
</evidence>
<protein>
    <recommendedName>
        <fullName evidence="1">COMM domain-containing protein</fullName>
    </recommendedName>
</protein>
<organism evidence="2 3">
    <name type="scientific">Achlya hypogyna</name>
    <name type="common">Oomycete</name>
    <name type="synonym">Protoachlya hypogyna</name>
    <dbReference type="NCBI Taxonomy" id="1202772"/>
    <lineage>
        <taxon>Eukaryota</taxon>
        <taxon>Sar</taxon>
        <taxon>Stramenopiles</taxon>
        <taxon>Oomycota</taxon>
        <taxon>Saprolegniomycetes</taxon>
        <taxon>Saprolegniales</taxon>
        <taxon>Achlyaceae</taxon>
        <taxon>Achlya</taxon>
    </lineage>
</organism>
<dbReference type="Proteomes" id="UP000243579">
    <property type="component" value="Unassembled WGS sequence"/>
</dbReference>
<dbReference type="EMBL" id="JNBR01000364">
    <property type="protein sequence ID" value="OQR94403.1"/>
    <property type="molecule type" value="Genomic_DNA"/>
</dbReference>
<proteinExistence type="predicted"/>
<comment type="caution">
    <text evidence="2">The sequence shown here is derived from an EMBL/GenBank/DDBJ whole genome shotgun (WGS) entry which is preliminary data.</text>
</comment>
<dbReference type="PANTHER" id="PTHR12333">
    <property type="entry name" value="COMM DOMAIN CONTAINING PROTEIN 10"/>
    <property type="match status" value="1"/>
</dbReference>
<dbReference type="AlphaFoldDB" id="A0A1V9Z8T2"/>
<dbReference type="Pfam" id="PF21672">
    <property type="entry name" value="COMM_HN"/>
    <property type="match status" value="1"/>
</dbReference>
<dbReference type="Pfam" id="PF07258">
    <property type="entry name" value="COMM_domain"/>
    <property type="match status" value="1"/>
</dbReference>
<sequence length="195" mass="21356">MSAVARPQDASETQAIPLLCAFPLDKLPLLLQRILAAHTASAFTMDEERQLGEMCGLTEAQVTALLKLLHSIFAEAGRRRLASPVLAQELQALGVASATCDIMTQLWVQEQTKYEAVLVERSSHHAPTLLEAQWRLHVTMADTATKGTATPTALFHIKQSDGEGWHMQMDHGELHQFLTQLDAIQDQLDALAAAP</sequence>
<dbReference type="STRING" id="1202772.A0A1V9Z8T2"/>
<feature type="domain" description="COMM" evidence="1">
    <location>
        <begin position="128"/>
        <end position="192"/>
    </location>
</feature>
<dbReference type="OrthoDB" id="75930at2759"/>
<dbReference type="InterPro" id="IPR037361">
    <property type="entry name" value="COMMD10"/>
</dbReference>
<gene>
    <name evidence="2" type="ORF">ACHHYP_01318</name>
</gene>
<evidence type="ECO:0000313" key="2">
    <source>
        <dbReference type="EMBL" id="OQR94403.1"/>
    </source>
</evidence>
<evidence type="ECO:0000259" key="1">
    <source>
        <dbReference type="PROSITE" id="PS51269"/>
    </source>
</evidence>